<dbReference type="Pfam" id="PF00029">
    <property type="entry name" value="Connexin"/>
    <property type="match status" value="1"/>
</dbReference>
<evidence type="ECO:0000256" key="5">
    <source>
        <dbReference type="ARBA" id="ARBA00023136"/>
    </source>
</evidence>
<evidence type="ECO:0000256" key="2">
    <source>
        <dbReference type="ARBA" id="ARBA00022475"/>
    </source>
</evidence>
<feature type="transmembrane region" description="Helical" evidence="6">
    <location>
        <begin position="145"/>
        <end position="169"/>
    </location>
</feature>
<organism evidence="8 9">
    <name type="scientific">Leptobrachium leishanense</name>
    <name type="common">Leishan spiny toad</name>
    <dbReference type="NCBI Taxonomy" id="445787"/>
    <lineage>
        <taxon>Eukaryota</taxon>
        <taxon>Metazoa</taxon>
        <taxon>Chordata</taxon>
        <taxon>Craniata</taxon>
        <taxon>Vertebrata</taxon>
        <taxon>Euteleostomi</taxon>
        <taxon>Amphibia</taxon>
        <taxon>Batrachia</taxon>
        <taxon>Anura</taxon>
        <taxon>Pelobatoidea</taxon>
        <taxon>Megophryidae</taxon>
        <taxon>Leptobrachium</taxon>
    </lineage>
</organism>
<feature type="transmembrane region" description="Helical" evidence="6">
    <location>
        <begin position="74"/>
        <end position="94"/>
    </location>
</feature>
<dbReference type="GO" id="GO:0007267">
    <property type="term" value="P:cell-cell signaling"/>
    <property type="evidence" value="ECO:0007669"/>
    <property type="project" value="TreeGrafter"/>
</dbReference>
<dbReference type="Proteomes" id="UP000694569">
    <property type="component" value="Unplaced"/>
</dbReference>
<feature type="domain" description="Connexin N-terminal" evidence="7">
    <location>
        <begin position="15"/>
        <end position="221"/>
    </location>
</feature>
<evidence type="ECO:0000313" key="9">
    <source>
        <dbReference type="Proteomes" id="UP000694569"/>
    </source>
</evidence>
<keyword evidence="4 6" id="KW-1133">Transmembrane helix</keyword>
<keyword evidence="3 6" id="KW-0812">Transmembrane</keyword>
<feature type="transmembrane region" description="Helical" evidence="6">
    <location>
        <begin position="203"/>
        <end position="224"/>
    </location>
</feature>
<evidence type="ECO:0000259" key="7">
    <source>
        <dbReference type="Pfam" id="PF00029"/>
    </source>
</evidence>
<dbReference type="InterPro" id="IPR000500">
    <property type="entry name" value="Connexin"/>
</dbReference>
<sequence>MAMVTGLIPILRTALEATTDYNGRTMWFGFAVVRLIALYVSEIPWGKLDQDFDCKGVNATEFCRKSCFSSHFNVAVVSLWNSCYVYFIASLLLMELFTSQLRHNLTKAALKKRLAHGEAALSGTWSTELAHKDVVLDFHQQKTLLLLYLGCILMRLVGELTFLYALVFWHLPLVSEDSFPCTTELCPGTLTCLVRFPAEKRMALYLLGFLSMALAVICMVFGLYSGCHYLIKCHTKNETPV</sequence>
<dbReference type="PANTHER" id="PTHR11984:SF20">
    <property type="entry name" value="GAP JUNCTION BETA-1 PROTEIN"/>
    <property type="match status" value="1"/>
</dbReference>
<accession>A0A8C5QT17</accession>
<evidence type="ECO:0000313" key="8">
    <source>
        <dbReference type="Ensembl" id="ENSLLEP00000041671.1"/>
    </source>
</evidence>
<dbReference type="GO" id="GO:0005243">
    <property type="term" value="F:gap junction channel activity"/>
    <property type="evidence" value="ECO:0007669"/>
    <property type="project" value="TreeGrafter"/>
</dbReference>
<evidence type="ECO:0000256" key="4">
    <source>
        <dbReference type="ARBA" id="ARBA00022989"/>
    </source>
</evidence>
<dbReference type="GO" id="GO:0005922">
    <property type="term" value="C:connexin complex"/>
    <property type="evidence" value="ECO:0007669"/>
    <property type="project" value="InterPro"/>
</dbReference>
<name>A0A8C5QT17_9ANUR</name>
<feature type="transmembrane region" description="Helical" evidence="6">
    <location>
        <begin position="26"/>
        <end position="45"/>
    </location>
</feature>
<comment type="subcellular location">
    <subcellularLocation>
        <location evidence="1">Cell membrane</location>
        <topology evidence="1">Multi-pass membrane protein</topology>
    </subcellularLocation>
</comment>
<keyword evidence="2" id="KW-1003">Cell membrane</keyword>
<protein>
    <recommendedName>
        <fullName evidence="7">Connexin N-terminal domain-containing protein</fullName>
    </recommendedName>
</protein>
<dbReference type="OrthoDB" id="9045030at2759"/>
<evidence type="ECO:0000256" key="6">
    <source>
        <dbReference type="SAM" id="Phobius"/>
    </source>
</evidence>
<reference evidence="8" key="2">
    <citation type="submission" date="2025-09" db="UniProtKB">
        <authorList>
            <consortium name="Ensembl"/>
        </authorList>
    </citation>
    <scope>IDENTIFICATION</scope>
</reference>
<evidence type="ECO:0000256" key="3">
    <source>
        <dbReference type="ARBA" id="ARBA00022692"/>
    </source>
</evidence>
<keyword evidence="9" id="KW-1185">Reference proteome</keyword>
<dbReference type="InterPro" id="IPR038359">
    <property type="entry name" value="Connexin_N_sf"/>
</dbReference>
<dbReference type="AlphaFoldDB" id="A0A8C5QT17"/>
<evidence type="ECO:0000256" key="1">
    <source>
        <dbReference type="ARBA" id="ARBA00004651"/>
    </source>
</evidence>
<dbReference type="InterPro" id="IPR013092">
    <property type="entry name" value="Connexin_N"/>
</dbReference>
<reference evidence="8" key="1">
    <citation type="submission" date="2025-08" db="UniProtKB">
        <authorList>
            <consortium name="Ensembl"/>
        </authorList>
    </citation>
    <scope>IDENTIFICATION</scope>
</reference>
<dbReference type="Gene3D" id="1.20.1440.80">
    <property type="entry name" value="Gap junction channel protein cysteine-rich domain"/>
    <property type="match status" value="1"/>
</dbReference>
<keyword evidence="5 6" id="KW-0472">Membrane</keyword>
<dbReference type="Ensembl" id="ENSLLET00000043343.1">
    <property type="protein sequence ID" value="ENSLLEP00000041671.1"/>
    <property type="gene ID" value="ENSLLEG00000026524.1"/>
</dbReference>
<dbReference type="PANTHER" id="PTHR11984">
    <property type="entry name" value="CONNEXIN"/>
    <property type="match status" value="1"/>
</dbReference>
<proteinExistence type="predicted"/>
<dbReference type="GeneTree" id="ENSGT00600000085580"/>